<evidence type="ECO:0000313" key="3">
    <source>
        <dbReference type="Proteomes" id="UP000652761"/>
    </source>
</evidence>
<dbReference type="PANTHER" id="PTHR44067:SF9">
    <property type="entry name" value="F22F7.17 PROTEIN"/>
    <property type="match status" value="1"/>
</dbReference>
<evidence type="ECO:0000256" key="1">
    <source>
        <dbReference type="SAM" id="Phobius"/>
    </source>
</evidence>
<dbReference type="PANTHER" id="PTHR44067">
    <property type="entry name" value="S-ADENOSYL-L-METHIONINE-DEPENDENT METHYLTRANSFERASE SUPERFAMILY PROTEIN-RELATED"/>
    <property type="match status" value="1"/>
</dbReference>
<dbReference type="InterPro" id="IPR029063">
    <property type="entry name" value="SAM-dependent_MTases_sf"/>
</dbReference>
<reference evidence="2" key="1">
    <citation type="submission" date="2017-07" db="EMBL/GenBank/DDBJ databases">
        <title>Taro Niue Genome Assembly and Annotation.</title>
        <authorList>
            <person name="Atibalentja N."/>
            <person name="Keating K."/>
            <person name="Fields C.J."/>
        </authorList>
    </citation>
    <scope>NUCLEOTIDE SEQUENCE</scope>
    <source>
        <strain evidence="2">Niue_2</strain>
        <tissue evidence="2">Leaf</tissue>
    </source>
</reference>
<proteinExistence type="predicted"/>
<name>A0A843U4L7_COLES</name>
<dbReference type="EMBL" id="NMUH01000323">
    <property type="protein sequence ID" value="MQL76930.1"/>
    <property type="molecule type" value="Genomic_DNA"/>
</dbReference>
<evidence type="ECO:0008006" key="4">
    <source>
        <dbReference type="Google" id="ProtNLM"/>
    </source>
</evidence>
<accession>A0A843U4L7</accession>
<keyword evidence="1" id="KW-0812">Transmembrane</keyword>
<organism evidence="2 3">
    <name type="scientific">Colocasia esculenta</name>
    <name type="common">Wild taro</name>
    <name type="synonym">Arum esculentum</name>
    <dbReference type="NCBI Taxonomy" id="4460"/>
    <lineage>
        <taxon>Eukaryota</taxon>
        <taxon>Viridiplantae</taxon>
        <taxon>Streptophyta</taxon>
        <taxon>Embryophyta</taxon>
        <taxon>Tracheophyta</taxon>
        <taxon>Spermatophyta</taxon>
        <taxon>Magnoliopsida</taxon>
        <taxon>Liliopsida</taxon>
        <taxon>Araceae</taxon>
        <taxon>Aroideae</taxon>
        <taxon>Colocasieae</taxon>
        <taxon>Colocasia</taxon>
    </lineage>
</organism>
<keyword evidence="1" id="KW-0472">Membrane</keyword>
<dbReference type="Proteomes" id="UP000652761">
    <property type="component" value="Unassembled WGS sequence"/>
</dbReference>
<comment type="caution">
    <text evidence="2">The sequence shown here is derived from an EMBL/GenBank/DDBJ whole genome shotgun (WGS) entry which is preliminary data.</text>
</comment>
<protein>
    <recommendedName>
        <fullName evidence="4">Methyltransferase type 11 domain-containing protein</fullName>
    </recommendedName>
</protein>
<feature type="transmembrane region" description="Helical" evidence="1">
    <location>
        <begin position="23"/>
        <end position="44"/>
    </location>
</feature>
<dbReference type="InterPro" id="IPR053223">
    <property type="entry name" value="Prob_Methyltransferase"/>
</dbReference>
<evidence type="ECO:0000313" key="2">
    <source>
        <dbReference type="EMBL" id="MQL76930.1"/>
    </source>
</evidence>
<dbReference type="Gene3D" id="3.40.50.150">
    <property type="entry name" value="Vaccinia Virus protein VP39"/>
    <property type="match status" value="1"/>
</dbReference>
<dbReference type="AlphaFoldDB" id="A0A843U4L7"/>
<keyword evidence="3" id="KW-1185">Reference proteome</keyword>
<keyword evidence="1" id="KW-1133">Transmembrane helix</keyword>
<dbReference type="OrthoDB" id="2013972at2759"/>
<gene>
    <name evidence="2" type="ORF">Taro_009341</name>
</gene>
<dbReference type="SUPFAM" id="SSF53335">
    <property type="entry name" value="S-adenosyl-L-methionine-dependent methyltransferases"/>
    <property type="match status" value="1"/>
</dbReference>
<sequence length="479" mass="53910">MIRCLVAVICEVPGLPAFWLSRAAMALLHLIFCSLVAAVGLTTLQKFHSVGIFRHTHAGEVAVCRGLHAIQAGYDGRIEADLAQVAALQERLVATIQRIDKSRELRSQSVPGSEFRRFLEEEVIHPLGSAHARLQLIRHGVPRVEEDSRAMKDPLVEFFAAEEARRYLTGKENRRGELSVHGASRTRATIGHACVLMKEELEEYMSYDVGAYCEDDWLLGQRLMVGGCDPLPRRRCLARAPPDFRQLQLLGRYSLWRTPKQRDARWEGQRCGNVSCISSSSSEDFSSSGCTACFELEKERLRWAAGNDSRAQPTDFLVEDVLSVKPGGEIRIDLDVSVRTGVCAARMQELGITVVSTTFDAGAPYSEAIAIRGLVPLHATVNQRLPFFDNTMDLIHTAGVLDGWVDLQLMDFVLFDWDRVLRLGGLLWIDGFVCERKYLDDYSYMFQQFRYRKHRWAVSPKSGDDVYLSALLEKPSRSL</sequence>